<organism evidence="1 2">
    <name type="scientific">Yersinia frederiksenii</name>
    <dbReference type="NCBI Taxonomy" id="29484"/>
    <lineage>
        <taxon>Bacteria</taxon>
        <taxon>Pseudomonadati</taxon>
        <taxon>Pseudomonadota</taxon>
        <taxon>Gammaproteobacteria</taxon>
        <taxon>Enterobacterales</taxon>
        <taxon>Yersiniaceae</taxon>
        <taxon>Yersinia</taxon>
    </lineage>
</organism>
<evidence type="ECO:0000313" key="1">
    <source>
        <dbReference type="EMBL" id="SUP78844.1"/>
    </source>
</evidence>
<gene>
    <name evidence="1" type="ORF">NCTC11470_03982</name>
</gene>
<dbReference type="OrthoDB" id="4554729at2"/>
<protein>
    <submittedName>
        <fullName evidence="1">Domain of uncharacterized function (DUF932)</fullName>
    </submittedName>
</protein>
<sequence length="277" mass="31714">MTRLASRFGRVNSVRRDRPLTHDELAHYVPSVLGDDKHASRSARYTYIPTITLLDRLREEGFEPFFACQTRVRDLDKREHTKHMLRLRRSGQITQKETQEIILLNSHDGSSSFQMLPGWYREVCSNGLVCGQSFGEIRVPHKGDIAGQVIEGAYEVLGIFDRIDQSRESMLALTLAPEHQHALAHAALTYRYGEEHHPVIEAQILMPRRWEDKKADLWTTFQRLQENLSKGGLSGRSATGKRAQTRAINGIDSDIKLNRALWVMAEQMLAHAQPRHQ</sequence>
<proteinExistence type="predicted"/>
<name>A0A380PZ20_YERFR</name>
<dbReference type="Pfam" id="PF06067">
    <property type="entry name" value="DUF932"/>
    <property type="match status" value="1"/>
</dbReference>
<dbReference type="AlphaFoldDB" id="A0A380PZ20"/>
<evidence type="ECO:0000313" key="2">
    <source>
        <dbReference type="Proteomes" id="UP000254835"/>
    </source>
</evidence>
<dbReference type="RefSeq" id="WP_004712432.1">
    <property type="nucleotide sequence ID" value="NZ_CP023964.1"/>
</dbReference>
<accession>A0A380PZ20</accession>
<dbReference type="GeneID" id="57904026"/>
<dbReference type="EMBL" id="UHJA01000001">
    <property type="protein sequence ID" value="SUP78844.1"/>
    <property type="molecule type" value="Genomic_DNA"/>
</dbReference>
<dbReference type="Proteomes" id="UP000254835">
    <property type="component" value="Unassembled WGS sequence"/>
</dbReference>
<dbReference type="InterPro" id="IPR026325">
    <property type="entry name" value="DUF932"/>
</dbReference>
<reference evidence="1 2" key="1">
    <citation type="submission" date="2018-06" db="EMBL/GenBank/DDBJ databases">
        <authorList>
            <consortium name="Pathogen Informatics"/>
            <person name="Doyle S."/>
        </authorList>
    </citation>
    <scope>NUCLEOTIDE SEQUENCE [LARGE SCALE GENOMIC DNA]</scope>
    <source>
        <strain evidence="1 2">NCTC11470</strain>
    </source>
</reference>